<evidence type="ECO:0000313" key="3">
    <source>
        <dbReference type="Proteomes" id="UP000192610"/>
    </source>
</evidence>
<proteinExistence type="predicted"/>
<accession>A0A1V9EQD9</accession>
<dbReference type="Proteomes" id="UP000192610">
    <property type="component" value="Unassembled WGS sequence"/>
</dbReference>
<organism evidence="2 3">
    <name type="scientific">Niastella yeongjuensis</name>
    <dbReference type="NCBI Taxonomy" id="354355"/>
    <lineage>
        <taxon>Bacteria</taxon>
        <taxon>Pseudomonadati</taxon>
        <taxon>Bacteroidota</taxon>
        <taxon>Chitinophagia</taxon>
        <taxon>Chitinophagales</taxon>
        <taxon>Chitinophagaceae</taxon>
        <taxon>Niastella</taxon>
    </lineage>
</organism>
<dbReference type="Gene3D" id="3.40.220.10">
    <property type="entry name" value="Leucine Aminopeptidase, subunit E, domain 1"/>
    <property type="match status" value="1"/>
</dbReference>
<dbReference type="GO" id="GO:0006508">
    <property type="term" value="P:proteolysis"/>
    <property type="evidence" value="ECO:0007669"/>
    <property type="project" value="InterPro"/>
</dbReference>
<dbReference type="RefSeq" id="WP_081200634.1">
    <property type="nucleotide sequence ID" value="NZ_FOCZ01000004.1"/>
</dbReference>
<dbReference type="EMBL" id="LVXG01000018">
    <property type="protein sequence ID" value="OQP48095.1"/>
    <property type="molecule type" value="Genomic_DNA"/>
</dbReference>
<dbReference type="STRING" id="354355.SAMN05660816_02430"/>
<name>A0A1V9EQD9_9BACT</name>
<protein>
    <recommendedName>
        <fullName evidence="1">Peptidase M17 leucyl aminopeptidase N-terminal domain-containing protein</fullName>
    </recommendedName>
</protein>
<dbReference type="InterPro" id="IPR043472">
    <property type="entry name" value="Macro_dom-like"/>
</dbReference>
<evidence type="ECO:0000313" key="2">
    <source>
        <dbReference type="EMBL" id="OQP48095.1"/>
    </source>
</evidence>
<sequence>MSNETTQSSTVTPFGTTKIWGKVDEIEYEGVVQGPSTQTTPLQVACLFEYVEGDIFNPPALPAELNGMVHLDSALDGLITAMRSSGQFEGRELETLHLQPPKGKISADQLLLIGLGNRNMFSVDLMIAVSRTALREALRLGVTSYSFAADIKDAGVESVPNELSERIVQGAVEAYRVQLMLQSKAMTSFKPLTKISLLAGTAFFVTAGTGILNKITEYNSLKL</sequence>
<dbReference type="OrthoDB" id="651222at2"/>
<gene>
    <name evidence="2" type="ORF">A4H97_30145</name>
</gene>
<dbReference type="Pfam" id="PF02789">
    <property type="entry name" value="Peptidase_M17_N"/>
    <property type="match status" value="1"/>
</dbReference>
<dbReference type="AlphaFoldDB" id="A0A1V9EQD9"/>
<dbReference type="GO" id="GO:0070006">
    <property type="term" value="F:metalloaminopeptidase activity"/>
    <property type="evidence" value="ECO:0007669"/>
    <property type="project" value="InterPro"/>
</dbReference>
<feature type="domain" description="Peptidase M17 leucyl aminopeptidase N-terminal" evidence="1">
    <location>
        <begin position="69"/>
        <end position="173"/>
    </location>
</feature>
<dbReference type="InterPro" id="IPR008283">
    <property type="entry name" value="Peptidase_M17_N"/>
</dbReference>
<dbReference type="SUPFAM" id="SSF52949">
    <property type="entry name" value="Macro domain-like"/>
    <property type="match status" value="1"/>
</dbReference>
<evidence type="ECO:0000259" key="1">
    <source>
        <dbReference type="Pfam" id="PF02789"/>
    </source>
</evidence>
<keyword evidence="3" id="KW-1185">Reference proteome</keyword>
<reference evidence="3" key="1">
    <citation type="submission" date="2016-04" db="EMBL/GenBank/DDBJ databases">
        <authorList>
            <person name="Chen L."/>
            <person name="Zhuang W."/>
            <person name="Wang G."/>
        </authorList>
    </citation>
    <scope>NUCLEOTIDE SEQUENCE [LARGE SCALE GENOMIC DNA]</scope>
    <source>
        <strain evidence="3">17621</strain>
    </source>
</reference>
<comment type="caution">
    <text evidence="2">The sequence shown here is derived from an EMBL/GenBank/DDBJ whole genome shotgun (WGS) entry which is preliminary data.</text>
</comment>